<dbReference type="InterPro" id="IPR040690">
    <property type="entry name" value="FtsX_ECD"/>
</dbReference>
<feature type="transmembrane region" description="Helical" evidence="10">
    <location>
        <begin position="192"/>
        <end position="212"/>
    </location>
</feature>
<evidence type="ECO:0000256" key="2">
    <source>
        <dbReference type="ARBA" id="ARBA00007379"/>
    </source>
</evidence>
<protein>
    <recommendedName>
        <fullName evidence="3">Cell division protein FtsX</fullName>
    </recommendedName>
</protein>
<dbReference type="GO" id="GO:0005886">
    <property type="term" value="C:plasma membrane"/>
    <property type="evidence" value="ECO:0007669"/>
    <property type="project" value="UniProtKB-SubCell"/>
</dbReference>
<proteinExistence type="inferred from homology"/>
<sequence>VLFLLGLLSLIFVKTNSIGNYFKEQVVIGVYFDENTNEIQIKQLEKLLTLNQNIVRIEYLSQQDAVEIFTEEIGEDFITFLGFNPLSSSLNINFKGEEFESKFVDDFILNLKNNYDFIESIEYDKPLIDLLNNNFKKIGIWILSLGIIFLIICYLLINNSIKLSVYSKRHIIKTMQLVGATKSFIRFPFIITYLKLGLVSSLFSISLLSILIYQVDIRFKELEILKDFNDLIIVLIFTLIFGVLTSVISSYFVTQKYLNLKTSEEL</sequence>
<keyword evidence="7 10" id="KW-1133">Transmembrane helix</keyword>
<evidence type="ECO:0000256" key="7">
    <source>
        <dbReference type="ARBA" id="ARBA00022989"/>
    </source>
</evidence>
<dbReference type="Pfam" id="PF18075">
    <property type="entry name" value="FtsX_ECD"/>
    <property type="match status" value="1"/>
</dbReference>
<evidence type="ECO:0000256" key="10">
    <source>
        <dbReference type="SAM" id="Phobius"/>
    </source>
</evidence>
<feature type="non-terminal residue" evidence="13">
    <location>
        <position position="1"/>
    </location>
</feature>
<evidence type="ECO:0000256" key="6">
    <source>
        <dbReference type="ARBA" id="ARBA00022692"/>
    </source>
</evidence>
<evidence type="ECO:0000256" key="5">
    <source>
        <dbReference type="ARBA" id="ARBA00022618"/>
    </source>
</evidence>
<keyword evidence="8 10" id="KW-0472">Membrane</keyword>
<keyword evidence="5" id="KW-0132">Cell division</keyword>
<comment type="similarity">
    <text evidence="2">Belongs to the ABC-4 integral membrane protein family. FtsX subfamily.</text>
</comment>
<dbReference type="Pfam" id="PF02687">
    <property type="entry name" value="FtsX"/>
    <property type="match status" value="1"/>
</dbReference>
<keyword evidence="6 10" id="KW-0812">Transmembrane</keyword>
<evidence type="ECO:0000256" key="9">
    <source>
        <dbReference type="ARBA" id="ARBA00023306"/>
    </source>
</evidence>
<dbReference type="AlphaFoldDB" id="A0A381PTY3"/>
<feature type="domain" description="FtsX extracellular" evidence="12">
    <location>
        <begin position="27"/>
        <end position="103"/>
    </location>
</feature>
<name>A0A381PTY3_9ZZZZ</name>
<dbReference type="PIRSF" id="PIRSF003097">
    <property type="entry name" value="FtsX"/>
    <property type="match status" value="1"/>
</dbReference>
<evidence type="ECO:0000256" key="3">
    <source>
        <dbReference type="ARBA" id="ARBA00021907"/>
    </source>
</evidence>
<comment type="subcellular location">
    <subcellularLocation>
        <location evidence="1">Cell membrane</location>
        <topology evidence="1">Multi-pass membrane protein</topology>
    </subcellularLocation>
</comment>
<evidence type="ECO:0000259" key="12">
    <source>
        <dbReference type="Pfam" id="PF18075"/>
    </source>
</evidence>
<reference evidence="13" key="1">
    <citation type="submission" date="2018-05" db="EMBL/GenBank/DDBJ databases">
        <authorList>
            <person name="Lanie J.A."/>
            <person name="Ng W.-L."/>
            <person name="Kazmierczak K.M."/>
            <person name="Andrzejewski T.M."/>
            <person name="Davidsen T.M."/>
            <person name="Wayne K.J."/>
            <person name="Tettelin H."/>
            <person name="Glass J.I."/>
            <person name="Rusch D."/>
            <person name="Podicherti R."/>
            <person name="Tsui H.-C.T."/>
            <person name="Winkler M.E."/>
        </authorList>
    </citation>
    <scope>NUCLEOTIDE SEQUENCE</scope>
</reference>
<evidence type="ECO:0000259" key="11">
    <source>
        <dbReference type="Pfam" id="PF02687"/>
    </source>
</evidence>
<accession>A0A381PTY3</accession>
<dbReference type="Gene3D" id="3.30.70.3040">
    <property type="match status" value="1"/>
</dbReference>
<evidence type="ECO:0000313" key="13">
    <source>
        <dbReference type="EMBL" id="SUZ70521.1"/>
    </source>
</evidence>
<dbReference type="PANTHER" id="PTHR47755">
    <property type="entry name" value="CELL DIVISION PROTEIN FTSX"/>
    <property type="match status" value="1"/>
</dbReference>
<evidence type="ECO:0000256" key="1">
    <source>
        <dbReference type="ARBA" id="ARBA00004651"/>
    </source>
</evidence>
<keyword evidence="9" id="KW-0131">Cell cycle</keyword>
<evidence type="ECO:0000256" key="8">
    <source>
        <dbReference type="ARBA" id="ARBA00023136"/>
    </source>
</evidence>
<feature type="transmembrane region" description="Helical" evidence="10">
    <location>
        <begin position="138"/>
        <end position="157"/>
    </location>
</feature>
<dbReference type="PANTHER" id="PTHR47755:SF1">
    <property type="entry name" value="CELL DIVISION PROTEIN FTSX"/>
    <property type="match status" value="1"/>
</dbReference>
<dbReference type="InterPro" id="IPR003838">
    <property type="entry name" value="ABC3_permease_C"/>
</dbReference>
<gene>
    <name evidence="13" type="ORF">METZ01_LOCUS23375</name>
</gene>
<feature type="transmembrane region" description="Helical" evidence="10">
    <location>
        <begin position="232"/>
        <end position="253"/>
    </location>
</feature>
<keyword evidence="4" id="KW-1003">Cell membrane</keyword>
<evidence type="ECO:0000256" key="4">
    <source>
        <dbReference type="ARBA" id="ARBA00022475"/>
    </source>
</evidence>
<dbReference type="EMBL" id="UINC01001094">
    <property type="protein sequence ID" value="SUZ70521.1"/>
    <property type="molecule type" value="Genomic_DNA"/>
</dbReference>
<dbReference type="GO" id="GO:0051301">
    <property type="term" value="P:cell division"/>
    <property type="evidence" value="ECO:0007669"/>
    <property type="project" value="UniProtKB-KW"/>
</dbReference>
<feature type="domain" description="ABC3 transporter permease C-terminal" evidence="11">
    <location>
        <begin position="145"/>
        <end position="256"/>
    </location>
</feature>
<organism evidence="13">
    <name type="scientific">marine metagenome</name>
    <dbReference type="NCBI Taxonomy" id="408172"/>
    <lineage>
        <taxon>unclassified sequences</taxon>
        <taxon>metagenomes</taxon>
        <taxon>ecological metagenomes</taxon>
    </lineage>
</organism>
<dbReference type="InterPro" id="IPR004513">
    <property type="entry name" value="FtsX"/>
</dbReference>